<keyword evidence="1" id="KW-0472">Membrane</keyword>
<sequence length="170" mass="19954">MKFILRKKIKLEITKADFDKKFRANVINEKIHYFTPPLLKNRITKDYSGIIYDGEFRLKKNTSFNPNLNFETCYGKITETNGRIELQIIINGIQGFSILMVSVFILAGLITFINIILQDNFNQNGALYILIPIFFVFYFLIYKKIIIQIVEDVANTTDKLESDIRNWLRI</sequence>
<gene>
    <name evidence="2" type="ORF">ACFSR1_08010</name>
</gene>
<evidence type="ECO:0000313" key="2">
    <source>
        <dbReference type="EMBL" id="MFD2562617.1"/>
    </source>
</evidence>
<keyword evidence="1" id="KW-1133">Transmembrane helix</keyword>
<keyword evidence="1" id="KW-0812">Transmembrane</keyword>
<dbReference type="RefSeq" id="WP_378291379.1">
    <property type="nucleotide sequence ID" value="NZ_JBHULE010000009.1"/>
</dbReference>
<evidence type="ECO:0000256" key="1">
    <source>
        <dbReference type="SAM" id="Phobius"/>
    </source>
</evidence>
<protein>
    <submittedName>
        <fullName evidence="2">Uncharacterized protein</fullName>
    </submittedName>
</protein>
<feature type="transmembrane region" description="Helical" evidence="1">
    <location>
        <begin position="96"/>
        <end position="117"/>
    </location>
</feature>
<dbReference type="EMBL" id="JBHULE010000009">
    <property type="protein sequence ID" value="MFD2562617.1"/>
    <property type="molecule type" value="Genomic_DNA"/>
</dbReference>
<dbReference type="Proteomes" id="UP001597319">
    <property type="component" value="Unassembled WGS sequence"/>
</dbReference>
<feature type="transmembrane region" description="Helical" evidence="1">
    <location>
        <begin position="123"/>
        <end position="141"/>
    </location>
</feature>
<reference evidence="3" key="1">
    <citation type="journal article" date="2019" name="Int. J. Syst. Evol. Microbiol.">
        <title>The Global Catalogue of Microorganisms (GCM) 10K type strain sequencing project: providing services to taxonomists for standard genome sequencing and annotation.</title>
        <authorList>
            <consortium name="The Broad Institute Genomics Platform"/>
            <consortium name="The Broad Institute Genome Sequencing Center for Infectious Disease"/>
            <person name="Wu L."/>
            <person name="Ma J."/>
        </authorList>
    </citation>
    <scope>NUCLEOTIDE SEQUENCE [LARGE SCALE GENOMIC DNA]</scope>
    <source>
        <strain evidence="3">KCTC 52274</strain>
    </source>
</reference>
<organism evidence="2 3">
    <name type="scientific">Aquimarina rubra</name>
    <dbReference type="NCBI Taxonomy" id="1920033"/>
    <lineage>
        <taxon>Bacteria</taxon>
        <taxon>Pseudomonadati</taxon>
        <taxon>Bacteroidota</taxon>
        <taxon>Flavobacteriia</taxon>
        <taxon>Flavobacteriales</taxon>
        <taxon>Flavobacteriaceae</taxon>
        <taxon>Aquimarina</taxon>
    </lineage>
</organism>
<accession>A0ABW5LCJ9</accession>
<evidence type="ECO:0000313" key="3">
    <source>
        <dbReference type="Proteomes" id="UP001597319"/>
    </source>
</evidence>
<keyword evidence="3" id="KW-1185">Reference proteome</keyword>
<proteinExistence type="predicted"/>
<name>A0ABW5LCJ9_9FLAO</name>
<comment type="caution">
    <text evidence="2">The sequence shown here is derived from an EMBL/GenBank/DDBJ whole genome shotgun (WGS) entry which is preliminary data.</text>
</comment>